<evidence type="ECO:0000256" key="3">
    <source>
        <dbReference type="ARBA" id="ARBA00022723"/>
    </source>
</evidence>
<dbReference type="Pfam" id="PF01641">
    <property type="entry name" value="SelR"/>
    <property type="match status" value="1"/>
</dbReference>
<dbReference type="PANTHER" id="PTHR46081">
    <property type="entry name" value="PEPTIDE METHIONINE SULFOXIDE REDUCTASE 2"/>
    <property type="match status" value="1"/>
</dbReference>
<comment type="catalytic activity">
    <reaction evidence="6">
        <text>L-methionyl-[protein] + [thioredoxin]-disulfide + H2O = L-methionyl-(R)-S-oxide-[protein] + [thioredoxin]-dithiol</text>
        <dbReference type="Rhea" id="RHEA:24164"/>
        <dbReference type="Rhea" id="RHEA-COMP:10698"/>
        <dbReference type="Rhea" id="RHEA-COMP:10700"/>
        <dbReference type="Rhea" id="RHEA-COMP:12313"/>
        <dbReference type="Rhea" id="RHEA-COMP:12314"/>
        <dbReference type="ChEBI" id="CHEBI:15377"/>
        <dbReference type="ChEBI" id="CHEBI:16044"/>
        <dbReference type="ChEBI" id="CHEBI:29950"/>
        <dbReference type="ChEBI" id="CHEBI:45764"/>
        <dbReference type="ChEBI" id="CHEBI:50058"/>
        <dbReference type="EC" id="1.8.4.12"/>
    </reaction>
</comment>
<name>A0ABS5JUC8_9BACT</name>
<feature type="domain" description="MsrB" evidence="7">
    <location>
        <begin position="7"/>
        <end position="127"/>
    </location>
</feature>
<comment type="caution">
    <text evidence="8">The sequence shown here is derived from an EMBL/GenBank/DDBJ whole genome shotgun (WGS) entry which is preliminary data.</text>
</comment>
<dbReference type="Proteomes" id="UP000708576">
    <property type="component" value="Unassembled WGS sequence"/>
</dbReference>
<keyword evidence="9" id="KW-1185">Reference proteome</keyword>
<dbReference type="NCBIfam" id="TIGR00357">
    <property type="entry name" value="peptide-methionine (R)-S-oxide reductase MsrB"/>
    <property type="match status" value="1"/>
</dbReference>
<dbReference type="EC" id="1.8.4.12" evidence="2"/>
<dbReference type="InterPro" id="IPR002579">
    <property type="entry name" value="Met_Sox_Rdtase_MsrB_dom"/>
</dbReference>
<evidence type="ECO:0000259" key="7">
    <source>
        <dbReference type="PROSITE" id="PS51790"/>
    </source>
</evidence>
<dbReference type="PANTHER" id="PTHR46081:SF8">
    <property type="entry name" value="PEPTIDE METHIONINE SULFOXIDE REDUCTASE 2"/>
    <property type="match status" value="1"/>
</dbReference>
<gene>
    <name evidence="8" type="ORF">KEM10_09405</name>
</gene>
<keyword evidence="4" id="KW-0862">Zinc</keyword>
<dbReference type="SUPFAM" id="SSF51316">
    <property type="entry name" value="Mss4-like"/>
    <property type="match status" value="1"/>
</dbReference>
<keyword evidence="5 8" id="KW-0560">Oxidoreductase</keyword>
<evidence type="ECO:0000313" key="8">
    <source>
        <dbReference type="EMBL" id="MBS2098496.1"/>
    </source>
</evidence>
<dbReference type="Gene3D" id="2.170.150.20">
    <property type="entry name" value="Peptide methionine sulfoxide reductase"/>
    <property type="match status" value="1"/>
</dbReference>
<dbReference type="EMBL" id="JAGUCO010000005">
    <property type="protein sequence ID" value="MBS2098496.1"/>
    <property type="molecule type" value="Genomic_DNA"/>
</dbReference>
<evidence type="ECO:0000256" key="6">
    <source>
        <dbReference type="ARBA" id="ARBA00048488"/>
    </source>
</evidence>
<dbReference type="InterPro" id="IPR028427">
    <property type="entry name" value="Met_Sox_Rdtase_MsrB"/>
</dbReference>
<sequence>MAQQDSSKIKFNPLTLEEQRVILHKGTELPYTGEYTDNKEKGTYVCKQCNAPLYKSSDKFDSHCGWPSFDDEIEGAVTRLPDADGRRTEIICSTCKGHLGHVFLGEGFTQKNTRHCVNSISLLFIPDGE</sequence>
<evidence type="ECO:0000256" key="2">
    <source>
        <dbReference type="ARBA" id="ARBA00012499"/>
    </source>
</evidence>
<evidence type="ECO:0000256" key="4">
    <source>
        <dbReference type="ARBA" id="ARBA00022833"/>
    </source>
</evidence>
<evidence type="ECO:0000313" key="9">
    <source>
        <dbReference type="Proteomes" id="UP000708576"/>
    </source>
</evidence>
<reference evidence="8 9" key="1">
    <citation type="journal article" date="2015" name="Int. J. Syst. Evol. Microbiol.">
        <title>Carboxylicivirga linearis sp. nov., isolated from a sea cucumber culture pond.</title>
        <authorList>
            <person name="Wang F.Q."/>
            <person name="Zhou Y.X."/>
            <person name="Lin X.Z."/>
            <person name="Chen G.J."/>
            <person name="Du Z.J."/>
        </authorList>
    </citation>
    <scope>NUCLEOTIDE SEQUENCE [LARGE SCALE GENOMIC DNA]</scope>
    <source>
        <strain evidence="8 9">FB218</strain>
    </source>
</reference>
<protein>
    <recommendedName>
        <fullName evidence="2">peptide-methionine (R)-S-oxide reductase</fullName>
        <ecNumber evidence="2">1.8.4.12</ecNumber>
    </recommendedName>
</protein>
<proteinExistence type="predicted"/>
<accession>A0ABS5JUC8</accession>
<keyword evidence="3" id="KW-0479">Metal-binding</keyword>
<comment type="cofactor">
    <cofactor evidence="1">
        <name>Zn(2+)</name>
        <dbReference type="ChEBI" id="CHEBI:29105"/>
    </cofactor>
</comment>
<dbReference type="GO" id="GO:0033743">
    <property type="term" value="F:peptide-methionine (R)-S-oxide reductase activity"/>
    <property type="evidence" value="ECO:0007669"/>
    <property type="project" value="UniProtKB-EC"/>
</dbReference>
<dbReference type="InterPro" id="IPR011057">
    <property type="entry name" value="Mss4-like_sf"/>
</dbReference>
<evidence type="ECO:0000256" key="5">
    <source>
        <dbReference type="ARBA" id="ARBA00023002"/>
    </source>
</evidence>
<dbReference type="NCBIfam" id="NF004036">
    <property type="entry name" value="PRK05508.1"/>
    <property type="match status" value="1"/>
</dbReference>
<evidence type="ECO:0000256" key="1">
    <source>
        <dbReference type="ARBA" id="ARBA00001947"/>
    </source>
</evidence>
<dbReference type="PROSITE" id="PS51790">
    <property type="entry name" value="MSRB"/>
    <property type="match status" value="1"/>
</dbReference>
<organism evidence="8 9">
    <name type="scientific">Carboxylicivirga linearis</name>
    <dbReference type="NCBI Taxonomy" id="1628157"/>
    <lineage>
        <taxon>Bacteria</taxon>
        <taxon>Pseudomonadati</taxon>
        <taxon>Bacteroidota</taxon>
        <taxon>Bacteroidia</taxon>
        <taxon>Marinilabiliales</taxon>
        <taxon>Marinilabiliaceae</taxon>
        <taxon>Carboxylicivirga</taxon>
    </lineage>
</organism>